<organism evidence="1 2">
    <name type="scientific">Tenacibaculum phage pT24</name>
    <dbReference type="NCBI Taxonomy" id="1880590"/>
    <lineage>
        <taxon>Viruses</taxon>
        <taxon>Duplodnaviria</taxon>
        <taxon>Heunggongvirae</taxon>
        <taxon>Uroviricota</taxon>
        <taxon>Caudoviricetes</taxon>
        <taxon>Kungbxnavirus</taxon>
        <taxon>Kungbxnavirus pT24</taxon>
    </lineage>
</organism>
<evidence type="ECO:0000313" key="2">
    <source>
        <dbReference type="Proteomes" id="UP000224877"/>
    </source>
</evidence>
<proteinExistence type="predicted"/>
<gene>
    <name evidence="1" type="ORF">BPT24_163</name>
</gene>
<sequence>MALKVITASNTERHEARQKGKHLIIGKTYHVDKDVEKFLNAYDKSPELLRQNHRSLLNDPTVNGFKLFFNFSATDGLLADESYPNSALKYLDDIGDTYRYNILKLFIARLSEVNTHQPWIFNNIEGLREVYTKPFEQISFFRNQNKLIIGTYETLDLKIASLNRMWREVVYDKNRKVFVLPENLRSFGLSVYVIDMRVFKTDIKYLRNWETQSFAEINHQLFEFGNCEFLTESGGAFYDAMTNMSVQENFNSFVIGFENVDLSMLSPSMMGEMTFSSEEMSLLTTVLSGETKDFTPRKILDQIATNTTDNISRYGESQASYYTYQEYQLSGLATRVSTLSNNIGAGLDDINNLLQGNIQGAGLANLIR</sequence>
<dbReference type="EMBL" id="LC168164">
    <property type="protein sequence ID" value="BAV39289.1"/>
    <property type="molecule type" value="Genomic_DNA"/>
</dbReference>
<keyword evidence="2" id="KW-1185">Reference proteome</keyword>
<protein>
    <submittedName>
        <fullName evidence="1">Uncharacterized protein</fullName>
    </submittedName>
</protein>
<evidence type="ECO:0000313" key="1">
    <source>
        <dbReference type="EMBL" id="BAV39289.1"/>
    </source>
</evidence>
<dbReference type="Proteomes" id="UP000224877">
    <property type="component" value="Segment"/>
</dbReference>
<accession>A0A1B4XWW0</accession>
<name>A0A1B4XWW0_9CAUD</name>
<reference evidence="1 2" key="1">
    <citation type="submission" date="2016-07" db="EMBL/GenBank/DDBJ databases">
        <title>Characterization of three bacteriophages infecting bacteria isolated from shrimp culture pond water.</title>
        <authorList>
            <person name="Khoa H.V."/>
        </authorList>
    </citation>
    <scope>NUCLEOTIDE SEQUENCE [LARGE SCALE GENOMIC DNA]</scope>
</reference>